<gene>
    <name evidence="4" type="ORF">BGO89_10320</name>
</gene>
<dbReference type="SUPFAM" id="SSF46894">
    <property type="entry name" value="C-terminal effector domain of the bipartite response regulators"/>
    <property type="match status" value="1"/>
</dbReference>
<dbReference type="InterPro" id="IPR011990">
    <property type="entry name" value="TPR-like_helical_dom_sf"/>
</dbReference>
<dbReference type="GO" id="GO:0003677">
    <property type="term" value="F:DNA binding"/>
    <property type="evidence" value="ECO:0007669"/>
    <property type="project" value="InterPro"/>
</dbReference>
<keyword evidence="2" id="KW-0175">Coiled coil</keyword>
<dbReference type="InterPro" id="IPR016032">
    <property type="entry name" value="Sig_transdc_resp-reg_C-effctor"/>
</dbReference>
<evidence type="ECO:0000256" key="2">
    <source>
        <dbReference type="SAM" id="Coils"/>
    </source>
</evidence>
<dbReference type="Gene3D" id="1.25.40.10">
    <property type="entry name" value="Tetratricopeptide repeat domain"/>
    <property type="match status" value="2"/>
</dbReference>
<dbReference type="GO" id="GO:0006355">
    <property type="term" value="P:regulation of DNA-templated transcription"/>
    <property type="evidence" value="ECO:0007669"/>
    <property type="project" value="InterPro"/>
</dbReference>
<dbReference type="EMBL" id="MKVH01000024">
    <property type="protein sequence ID" value="OJX56909.1"/>
    <property type="molecule type" value="Genomic_DNA"/>
</dbReference>
<accession>A0A1M3KXF1</accession>
<dbReference type="Pfam" id="PF00196">
    <property type="entry name" value="GerE"/>
    <property type="match status" value="1"/>
</dbReference>
<evidence type="ECO:0000256" key="1">
    <source>
        <dbReference type="PROSITE-ProRule" id="PRU00339"/>
    </source>
</evidence>
<name>A0A1M3KXF1_9BACT</name>
<dbReference type="AlphaFoldDB" id="A0A1M3KXF1"/>
<feature type="coiled-coil region" evidence="2">
    <location>
        <begin position="395"/>
        <end position="467"/>
    </location>
</feature>
<dbReference type="SMART" id="SM00028">
    <property type="entry name" value="TPR"/>
    <property type="match status" value="6"/>
</dbReference>
<evidence type="ECO:0000259" key="3">
    <source>
        <dbReference type="SMART" id="SM00421"/>
    </source>
</evidence>
<dbReference type="PROSITE" id="PS50005">
    <property type="entry name" value="TPR"/>
    <property type="match status" value="2"/>
</dbReference>
<proteinExistence type="predicted"/>
<sequence length="573" mass="64371">MTTTERTIRRLSRMLDTAVADYNKDPATAARTANDALVLADRLLDEASLSPSDRTTIVTERIAALRILAQHYHFNGEPDAARHAGKTALREARALGDDRTLAKCLLSCGSHEMLIGDLDLAEAYLTEARNTFDRTGHDEGVAMTTYNLGMLYGRRDDLMQSLEAYNEALNIARNSGLSTIEAGCYTSLGALYEQRAEYERAVELHRKAAARARDLGDRFMEGNAIANAATALYNAGYAEESTTMIEQALAIHRSLGNRYGEGTLLNNLAGRLLFAERPADALVMYEEALRICQQSGHIREAIVARCGRGTSLLRLGRIAQAVEESALGLAEARVLDDTRLLLHSCTAHIEALLTSGDATQARALFDEAYARAATSDSRSYTVMLLDLGTRVYEALKQYRKALALQRERYEAFERQHREDASRRMELHAAELRLAVAERDREILRLQNERLRAEVDRKLQELTSMTLQIAELQQGRKTSRDETKSASWTMFQDKFNTLNNRFTERLALRCPDLTPMELRICSMLKLGLATKDMSSLLHVTERAIEKHRYNIRRKLGLDPKVNIVTFLERAVVER</sequence>
<dbReference type="Pfam" id="PF13424">
    <property type="entry name" value="TPR_12"/>
    <property type="match status" value="2"/>
</dbReference>
<dbReference type="InterPro" id="IPR000792">
    <property type="entry name" value="Tscrpt_reg_LuxR_C"/>
</dbReference>
<dbReference type="Gene3D" id="1.10.10.10">
    <property type="entry name" value="Winged helix-like DNA-binding domain superfamily/Winged helix DNA-binding domain"/>
    <property type="match status" value="1"/>
</dbReference>
<dbReference type="STRING" id="1895771.BGO89_10320"/>
<comment type="caution">
    <text evidence="4">The sequence shown here is derived from an EMBL/GenBank/DDBJ whole genome shotgun (WGS) entry which is preliminary data.</text>
</comment>
<dbReference type="Proteomes" id="UP000184233">
    <property type="component" value="Unassembled WGS sequence"/>
</dbReference>
<feature type="repeat" description="TPR" evidence="1">
    <location>
        <begin position="142"/>
        <end position="175"/>
    </location>
</feature>
<evidence type="ECO:0000313" key="4">
    <source>
        <dbReference type="EMBL" id="OJX56909.1"/>
    </source>
</evidence>
<dbReference type="SUPFAM" id="SSF48452">
    <property type="entry name" value="TPR-like"/>
    <property type="match status" value="2"/>
</dbReference>
<reference evidence="4 5" key="1">
    <citation type="submission" date="2016-09" db="EMBL/GenBank/DDBJ databases">
        <title>Genome-resolved meta-omics ties microbial dynamics to process performance in biotechnology for thiocyanate degradation.</title>
        <authorList>
            <person name="Kantor R.S."/>
            <person name="Huddy R.J."/>
            <person name="Iyer R."/>
            <person name="Thomas B.C."/>
            <person name="Brown C.T."/>
            <person name="Anantharaman K."/>
            <person name="Tringe S."/>
            <person name="Hettich R.L."/>
            <person name="Harrison S.T."/>
            <person name="Banfield J.F."/>
        </authorList>
    </citation>
    <scope>NUCLEOTIDE SEQUENCE [LARGE SCALE GENOMIC DNA]</scope>
    <source>
        <strain evidence="4">59-99</strain>
    </source>
</reference>
<dbReference type="SMART" id="SM00421">
    <property type="entry name" value="HTH_LUXR"/>
    <property type="match status" value="1"/>
</dbReference>
<dbReference type="InterPro" id="IPR036388">
    <property type="entry name" value="WH-like_DNA-bd_sf"/>
</dbReference>
<feature type="repeat" description="TPR" evidence="1">
    <location>
        <begin position="182"/>
        <end position="215"/>
    </location>
</feature>
<keyword evidence="1" id="KW-0802">TPR repeat</keyword>
<protein>
    <recommendedName>
        <fullName evidence="3">HTH luxR-type domain-containing protein</fullName>
    </recommendedName>
</protein>
<evidence type="ECO:0000313" key="5">
    <source>
        <dbReference type="Proteomes" id="UP000184233"/>
    </source>
</evidence>
<organism evidence="4 5">
    <name type="scientific">Candidatus Kapaibacterium thiocyanatum</name>
    <dbReference type="NCBI Taxonomy" id="1895771"/>
    <lineage>
        <taxon>Bacteria</taxon>
        <taxon>Pseudomonadati</taxon>
        <taxon>Candidatus Kapaibacteriota</taxon>
        <taxon>Candidatus Kapaibacteriia</taxon>
        <taxon>Candidatus Kapaibacteriales</taxon>
        <taxon>Candidatus Kapaibacteriaceae</taxon>
        <taxon>Candidatus Kapaibacterium</taxon>
    </lineage>
</organism>
<dbReference type="InterPro" id="IPR019734">
    <property type="entry name" value="TPR_rpt"/>
</dbReference>
<feature type="domain" description="HTH luxR-type" evidence="3">
    <location>
        <begin position="509"/>
        <end position="566"/>
    </location>
</feature>
<dbReference type="PANTHER" id="PTHR10098">
    <property type="entry name" value="RAPSYN-RELATED"/>
    <property type="match status" value="1"/>
</dbReference>